<evidence type="ECO:0000313" key="2">
    <source>
        <dbReference type="Proteomes" id="UP001519460"/>
    </source>
</evidence>
<sequence length="422" mass="45192">MSVTLTPNCTTPVGSNPFDSVTIRSGFCNGVKGSPPDRSIVCQADPAFTSMNNCIHVHDTSFGLPYSDNVFETILEEKRTCTPVTNSEPCCVSDPIHVNSAVFTHAKASQVTSSENARAAHCLDPLPGLETCDPNYMCGRESSSPIGSVVGSRVTNPDHGARARLVYTTKNGNECSCVGPTIVLSDLPETYEIHVPTTNINTYTFDCHADEMEVCKLTEPSCEITIGVKCPTAHPSVTIKPDPIHETPGLTHDTTIRDPCSDSRATLAVDPAALCIFTPLPIGQFAHSEGSVIAVQPANASTHVDQHLLPSHGSNVVVTPVPKLPVTRINGETDKRVQICLEEPVHGRPCSVEASVTIIPENCSPGRSHSLNDDFGNHDFSLYAHDNEEQSTLTICDGSADSDWVDVCHNISAVSDLSFFVT</sequence>
<dbReference type="Proteomes" id="UP001519460">
    <property type="component" value="Unassembled WGS sequence"/>
</dbReference>
<proteinExistence type="predicted"/>
<comment type="caution">
    <text evidence="1">The sequence shown here is derived from an EMBL/GenBank/DDBJ whole genome shotgun (WGS) entry which is preliminary data.</text>
</comment>
<evidence type="ECO:0000313" key="1">
    <source>
        <dbReference type="EMBL" id="KAK7499246.1"/>
    </source>
</evidence>
<dbReference type="AlphaFoldDB" id="A0ABD0LJ84"/>
<name>A0ABD0LJ84_9CAEN</name>
<accession>A0ABD0LJ84</accession>
<keyword evidence="2" id="KW-1185">Reference proteome</keyword>
<dbReference type="EMBL" id="JACVVK020000045">
    <property type="protein sequence ID" value="KAK7499246.1"/>
    <property type="molecule type" value="Genomic_DNA"/>
</dbReference>
<protein>
    <submittedName>
        <fullName evidence="1">Uncharacterized protein</fullName>
    </submittedName>
</protein>
<gene>
    <name evidence="1" type="ORF">BaRGS_00009506</name>
</gene>
<reference evidence="1 2" key="1">
    <citation type="journal article" date="2023" name="Sci. Data">
        <title>Genome assembly of the Korean intertidal mud-creeper Batillaria attramentaria.</title>
        <authorList>
            <person name="Patra A.K."/>
            <person name="Ho P.T."/>
            <person name="Jun S."/>
            <person name="Lee S.J."/>
            <person name="Kim Y."/>
            <person name="Won Y.J."/>
        </authorList>
    </citation>
    <scope>NUCLEOTIDE SEQUENCE [LARGE SCALE GENOMIC DNA]</scope>
    <source>
        <strain evidence="1">Wonlab-2016</strain>
    </source>
</reference>
<organism evidence="1 2">
    <name type="scientific">Batillaria attramentaria</name>
    <dbReference type="NCBI Taxonomy" id="370345"/>
    <lineage>
        <taxon>Eukaryota</taxon>
        <taxon>Metazoa</taxon>
        <taxon>Spiralia</taxon>
        <taxon>Lophotrochozoa</taxon>
        <taxon>Mollusca</taxon>
        <taxon>Gastropoda</taxon>
        <taxon>Caenogastropoda</taxon>
        <taxon>Sorbeoconcha</taxon>
        <taxon>Cerithioidea</taxon>
        <taxon>Batillariidae</taxon>
        <taxon>Batillaria</taxon>
    </lineage>
</organism>